<evidence type="ECO:0008006" key="3">
    <source>
        <dbReference type="Google" id="ProtNLM"/>
    </source>
</evidence>
<dbReference type="KEGG" id="pef:A7E78_01745"/>
<dbReference type="AlphaFoldDB" id="A0A1L3GL96"/>
<dbReference type="EMBL" id="CP015519">
    <property type="protein sequence ID" value="APG26694.1"/>
    <property type="molecule type" value="Genomic_DNA"/>
</dbReference>
<dbReference type="STRING" id="1842532.A7E78_01745"/>
<name>A0A1L3GL96_9BACT</name>
<dbReference type="OrthoDB" id="9786855at2"/>
<gene>
    <name evidence="1" type="ORF">A7E78_01745</name>
</gene>
<organism evidence="1 2">
    <name type="scientific">Syntrophotalea acetylenivorans</name>
    <dbReference type="NCBI Taxonomy" id="1842532"/>
    <lineage>
        <taxon>Bacteria</taxon>
        <taxon>Pseudomonadati</taxon>
        <taxon>Thermodesulfobacteriota</taxon>
        <taxon>Desulfuromonadia</taxon>
        <taxon>Desulfuromonadales</taxon>
        <taxon>Syntrophotaleaceae</taxon>
        <taxon>Syntrophotalea</taxon>
    </lineage>
</organism>
<dbReference type="PANTHER" id="PTHR37421">
    <property type="entry name" value="UPF0260 PROTEIN YCGN"/>
    <property type="match status" value="1"/>
</dbReference>
<dbReference type="PANTHER" id="PTHR37421:SF1">
    <property type="entry name" value="UPF0260 PROTEIN YCGN"/>
    <property type="match status" value="1"/>
</dbReference>
<protein>
    <recommendedName>
        <fullName evidence="3">YcgN family cysteine cluster protein</fullName>
    </recommendedName>
</protein>
<sequence length="94" mass="10939">MTHEEWETKCKCCARCCYEKIDFEGEVYFTDTPCEKLDLETLRCTVYADRDIRRPGCVRLTPELVTKGFLPGDCPYVENISDYVAPVPFDETNR</sequence>
<evidence type="ECO:0000313" key="2">
    <source>
        <dbReference type="Proteomes" id="UP000182517"/>
    </source>
</evidence>
<keyword evidence="2" id="KW-1185">Reference proteome</keyword>
<proteinExistence type="predicted"/>
<dbReference type="InterPro" id="IPR008228">
    <property type="entry name" value="UCP006173"/>
</dbReference>
<reference evidence="1 2" key="1">
    <citation type="journal article" date="2017" name="Genome Announc.">
        <title>Complete Genome Sequences of Two Acetylene-Fermenting Pelobacter acetylenicus Strains.</title>
        <authorList>
            <person name="Sutton J.M."/>
            <person name="Baesman S.M."/>
            <person name="Fierst J.L."/>
            <person name="Poret-Peterson A.T."/>
            <person name="Oremland R.S."/>
            <person name="Dunlap D.S."/>
            <person name="Akob D.M."/>
        </authorList>
    </citation>
    <scope>NUCLEOTIDE SEQUENCE [LARGE SCALE GENOMIC DNA]</scope>
    <source>
        <strain evidence="1 2">SFB93</strain>
    </source>
</reference>
<dbReference type="RefSeq" id="WP_072282654.1">
    <property type="nucleotide sequence ID" value="NZ_CP015519.1"/>
</dbReference>
<dbReference type="Proteomes" id="UP000182517">
    <property type="component" value="Chromosome"/>
</dbReference>
<accession>A0A1L3GL96</accession>
<evidence type="ECO:0000313" key="1">
    <source>
        <dbReference type="EMBL" id="APG26694.1"/>
    </source>
</evidence>